<evidence type="ECO:0000313" key="3">
    <source>
        <dbReference type="Proteomes" id="UP000199650"/>
    </source>
</evidence>
<dbReference type="AlphaFoldDB" id="A0A1I0NBT9"/>
<dbReference type="Proteomes" id="UP000199650">
    <property type="component" value="Unassembled WGS sequence"/>
</dbReference>
<proteinExistence type="predicted"/>
<reference evidence="2 3" key="1">
    <citation type="submission" date="2016-10" db="EMBL/GenBank/DDBJ databases">
        <authorList>
            <person name="de Groot N.N."/>
        </authorList>
    </citation>
    <scope>NUCLEOTIDE SEQUENCE [LARGE SCALE GENOMIC DNA]</scope>
    <source>
        <strain evidence="2 3">DSM 29439</strain>
    </source>
</reference>
<sequence>MTDAQVQDFQKRVRGISRQHRRLSQGYVQLVERDGLLVPSKPRLRRGFPIKGLILTLIGFMLFKGFLFSQVGVINYNDRLDRLSQGTMIEQAGAWIMQDDPVTTAISGFMSNPF</sequence>
<keyword evidence="1" id="KW-0472">Membrane</keyword>
<feature type="transmembrane region" description="Helical" evidence="1">
    <location>
        <begin position="53"/>
        <end position="74"/>
    </location>
</feature>
<evidence type="ECO:0000313" key="2">
    <source>
        <dbReference type="EMBL" id="SEV98466.1"/>
    </source>
</evidence>
<keyword evidence="3" id="KW-1185">Reference proteome</keyword>
<gene>
    <name evidence="2" type="ORF">SAMN05444851_0691</name>
</gene>
<evidence type="ECO:0000256" key="1">
    <source>
        <dbReference type="SAM" id="Phobius"/>
    </source>
</evidence>
<dbReference type="EMBL" id="FOJB01000001">
    <property type="protein sequence ID" value="SEV98466.1"/>
    <property type="molecule type" value="Genomic_DNA"/>
</dbReference>
<accession>A0A1I0NBT9</accession>
<dbReference type="STRING" id="1173584.SAMN05444851_0691"/>
<organism evidence="2 3">
    <name type="scientific">Aliiroseovarius sediminilitoris</name>
    <dbReference type="NCBI Taxonomy" id="1173584"/>
    <lineage>
        <taxon>Bacteria</taxon>
        <taxon>Pseudomonadati</taxon>
        <taxon>Pseudomonadota</taxon>
        <taxon>Alphaproteobacteria</taxon>
        <taxon>Rhodobacterales</taxon>
        <taxon>Paracoccaceae</taxon>
        <taxon>Aliiroseovarius</taxon>
    </lineage>
</organism>
<name>A0A1I0NBT9_9RHOB</name>
<keyword evidence="1" id="KW-1133">Transmembrane helix</keyword>
<protein>
    <submittedName>
        <fullName evidence="2">Uncharacterized protein</fullName>
    </submittedName>
</protein>
<keyword evidence="1" id="KW-0812">Transmembrane</keyword>